<evidence type="ECO:0000313" key="2">
    <source>
        <dbReference type="Proteomes" id="UP000828390"/>
    </source>
</evidence>
<dbReference type="Proteomes" id="UP000828390">
    <property type="component" value="Unassembled WGS sequence"/>
</dbReference>
<organism evidence="1 2">
    <name type="scientific">Dreissena polymorpha</name>
    <name type="common">Zebra mussel</name>
    <name type="synonym">Mytilus polymorpha</name>
    <dbReference type="NCBI Taxonomy" id="45954"/>
    <lineage>
        <taxon>Eukaryota</taxon>
        <taxon>Metazoa</taxon>
        <taxon>Spiralia</taxon>
        <taxon>Lophotrochozoa</taxon>
        <taxon>Mollusca</taxon>
        <taxon>Bivalvia</taxon>
        <taxon>Autobranchia</taxon>
        <taxon>Heteroconchia</taxon>
        <taxon>Euheterodonta</taxon>
        <taxon>Imparidentia</taxon>
        <taxon>Neoheterodontei</taxon>
        <taxon>Myida</taxon>
        <taxon>Dreissenoidea</taxon>
        <taxon>Dreissenidae</taxon>
        <taxon>Dreissena</taxon>
    </lineage>
</organism>
<dbReference type="EMBL" id="JAIWYP010000009">
    <property type="protein sequence ID" value="KAH3778767.1"/>
    <property type="molecule type" value="Genomic_DNA"/>
</dbReference>
<dbReference type="AlphaFoldDB" id="A0A9D4EED1"/>
<name>A0A9D4EED1_DREPO</name>
<keyword evidence="2" id="KW-1185">Reference proteome</keyword>
<evidence type="ECO:0000313" key="1">
    <source>
        <dbReference type="EMBL" id="KAH3778767.1"/>
    </source>
</evidence>
<sequence length="62" mass="7154">MLENTIRKHGGDPGIHQHCDLTGIDIWKGLREERRDLMKATGDEATRKELNRKTIRVSIDDL</sequence>
<reference evidence="1" key="1">
    <citation type="journal article" date="2019" name="bioRxiv">
        <title>The Genome of the Zebra Mussel, Dreissena polymorpha: A Resource for Invasive Species Research.</title>
        <authorList>
            <person name="McCartney M.A."/>
            <person name="Auch B."/>
            <person name="Kono T."/>
            <person name="Mallez S."/>
            <person name="Zhang Y."/>
            <person name="Obille A."/>
            <person name="Becker A."/>
            <person name="Abrahante J.E."/>
            <person name="Garbe J."/>
            <person name="Badalamenti J.P."/>
            <person name="Herman A."/>
            <person name="Mangelson H."/>
            <person name="Liachko I."/>
            <person name="Sullivan S."/>
            <person name="Sone E.D."/>
            <person name="Koren S."/>
            <person name="Silverstein K.A.T."/>
            <person name="Beckman K.B."/>
            <person name="Gohl D.M."/>
        </authorList>
    </citation>
    <scope>NUCLEOTIDE SEQUENCE</scope>
    <source>
        <strain evidence="1">Duluth1</strain>
        <tissue evidence="1">Whole animal</tissue>
    </source>
</reference>
<accession>A0A9D4EED1</accession>
<reference evidence="1" key="2">
    <citation type="submission" date="2020-11" db="EMBL/GenBank/DDBJ databases">
        <authorList>
            <person name="McCartney M.A."/>
            <person name="Auch B."/>
            <person name="Kono T."/>
            <person name="Mallez S."/>
            <person name="Becker A."/>
            <person name="Gohl D.M."/>
            <person name="Silverstein K.A.T."/>
            <person name="Koren S."/>
            <person name="Bechman K.B."/>
            <person name="Herman A."/>
            <person name="Abrahante J.E."/>
            <person name="Garbe J."/>
        </authorList>
    </citation>
    <scope>NUCLEOTIDE SEQUENCE</scope>
    <source>
        <strain evidence="1">Duluth1</strain>
        <tissue evidence="1">Whole animal</tissue>
    </source>
</reference>
<proteinExistence type="predicted"/>
<comment type="caution">
    <text evidence="1">The sequence shown here is derived from an EMBL/GenBank/DDBJ whole genome shotgun (WGS) entry which is preliminary data.</text>
</comment>
<protein>
    <submittedName>
        <fullName evidence="1">Uncharacterized protein</fullName>
    </submittedName>
</protein>
<gene>
    <name evidence="1" type="ORF">DPMN_180238</name>
</gene>